<proteinExistence type="predicted"/>
<dbReference type="AlphaFoldDB" id="A0A0B7AFR4"/>
<gene>
    <name evidence="2" type="primary">ORF111785</name>
</gene>
<feature type="compositionally biased region" description="Basic and acidic residues" evidence="1">
    <location>
        <begin position="14"/>
        <end position="45"/>
    </location>
</feature>
<dbReference type="EMBL" id="HACG01031900">
    <property type="protein sequence ID" value="CEK78765.1"/>
    <property type="molecule type" value="Transcribed_RNA"/>
</dbReference>
<evidence type="ECO:0000313" key="2">
    <source>
        <dbReference type="EMBL" id="CEK78765.1"/>
    </source>
</evidence>
<protein>
    <submittedName>
        <fullName evidence="2">Uncharacterized protein</fullName>
    </submittedName>
</protein>
<evidence type="ECO:0000256" key="1">
    <source>
        <dbReference type="SAM" id="MobiDB-lite"/>
    </source>
</evidence>
<accession>A0A0B7AFR4</accession>
<sequence>MLNLNMRPTLNHLSLKDLGKDHGSLEKYSDHSKQEANRGPLEHEVSIISPHSSDLLVV</sequence>
<reference evidence="2" key="1">
    <citation type="submission" date="2014-12" db="EMBL/GenBank/DDBJ databases">
        <title>Insight into the proteome of Arion vulgaris.</title>
        <authorList>
            <person name="Aradska J."/>
            <person name="Bulat T."/>
            <person name="Smidak R."/>
            <person name="Sarate P."/>
            <person name="Gangsoo J."/>
            <person name="Sialana F."/>
            <person name="Bilban M."/>
            <person name="Lubec G."/>
        </authorList>
    </citation>
    <scope>NUCLEOTIDE SEQUENCE</scope>
    <source>
        <tissue evidence="2">Skin</tissue>
    </source>
</reference>
<organism evidence="2">
    <name type="scientific">Arion vulgaris</name>
    <dbReference type="NCBI Taxonomy" id="1028688"/>
    <lineage>
        <taxon>Eukaryota</taxon>
        <taxon>Metazoa</taxon>
        <taxon>Spiralia</taxon>
        <taxon>Lophotrochozoa</taxon>
        <taxon>Mollusca</taxon>
        <taxon>Gastropoda</taxon>
        <taxon>Heterobranchia</taxon>
        <taxon>Euthyneura</taxon>
        <taxon>Panpulmonata</taxon>
        <taxon>Eupulmonata</taxon>
        <taxon>Stylommatophora</taxon>
        <taxon>Helicina</taxon>
        <taxon>Arionoidea</taxon>
        <taxon>Arionidae</taxon>
        <taxon>Arion</taxon>
    </lineage>
</organism>
<feature type="region of interest" description="Disordered" evidence="1">
    <location>
        <begin position="14"/>
        <end position="58"/>
    </location>
</feature>
<name>A0A0B7AFR4_9EUPU</name>